<dbReference type="InterPro" id="IPR027469">
    <property type="entry name" value="Cation_efflux_TMD_sf"/>
</dbReference>
<evidence type="ECO:0000313" key="14">
    <source>
        <dbReference type="Proteomes" id="UP000236754"/>
    </source>
</evidence>
<keyword evidence="5" id="KW-0967">Endosome</keyword>
<keyword evidence="9 11" id="KW-0472">Membrane</keyword>
<dbReference type="Gene3D" id="1.20.1510.10">
    <property type="entry name" value="Cation efflux protein transmembrane domain"/>
    <property type="match status" value="1"/>
</dbReference>
<evidence type="ECO:0000256" key="3">
    <source>
        <dbReference type="ARBA" id="ARBA00008731"/>
    </source>
</evidence>
<evidence type="ECO:0000256" key="7">
    <source>
        <dbReference type="ARBA" id="ARBA00022989"/>
    </source>
</evidence>
<name>A0A1H6EA02_9ACTN</name>
<protein>
    <submittedName>
        <fullName evidence="13">Cation efflux family protein</fullName>
    </submittedName>
</protein>
<evidence type="ECO:0000259" key="12">
    <source>
        <dbReference type="Pfam" id="PF01545"/>
    </source>
</evidence>
<dbReference type="InterPro" id="IPR058533">
    <property type="entry name" value="Cation_efflux_TM"/>
</dbReference>
<evidence type="ECO:0000256" key="8">
    <source>
        <dbReference type="ARBA" id="ARBA00023018"/>
    </source>
</evidence>
<feature type="transmembrane region" description="Helical" evidence="11">
    <location>
        <begin position="21"/>
        <end position="42"/>
    </location>
</feature>
<comment type="similarity">
    <text evidence="3">Belongs to the TMEM163 family.</text>
</comment>
<feature type="transmembrane region" description="Helical" evidence="11">
    <location>
        <begin position="48"/>
        <end position="70"/>
    </location>
</feature>
<keyword evidence="6" id="KW-0862">Zinc</keyword>
<dbReference type="GO" id="GO:0031410">
    <property type="term" value="C:cytoplasmic vesicle"/>
    <property type="evidence" value="ECO:0007669"/>
    <property type="project" value="UniProtKB-KW"/>
</dbReference>
<organism evidence="13 14">
    <name type="scientific">Actinacidiphila yanglinensis</name>
    <dbReference type="NCBI Taxonomy" id="310779"/>
    <lineage>
        <taxon>Bacteria</taxon>
        <taxon>Bacillati</taxon>
        <taxon>Actinomycetota</taxon>
        <taxon>Actinomycetes</taxon>
        <taxon>Kitasatosporales</taxon>
        <taxon>Streptomycetaceae</taxon>
        <taxon>Actinacidiphila</taxon>
    </lineage>
</organism>
<dbReference type="RefSeq" id="WP_235032649.1">
    <property type="nucleotide sequence ID" value="NZ_FNVU01000029.1"/>
</dbReference>
<evidence type="ECO:0000256" key="5">
    <source>
        <dbReference type="ARBA" id="ARBA00022753"/>
    </source>
</evidence>
<keyword evidence="4 11" id="KW-0812">Transmembrane</keyword>
<evidence type="ECO:0000256" key="9">
    <source>
        <dbReference type="ARBA" id="ARBA00023136"/>
    </source>
</evidence>
<dbReference type="PANTHER" id="PTHR31937">
    <property type="entry name" value="TRANSMEMBRANE PROTEIN 163"/>
    <property type="match status" value="1"/>
</dbReference>
<evidence type="ECO:0000256" key="6">
    <source>
        <dbReference type="ARBA" id="ARBA00022833"/>
    </source>
</evidence>
<dbReference type="GO" id="GO:0016020">
    <property type="term" value="C:membrane"/>
    <property type="evidence" value="ECO:0007669"/>
    <property type="project" value="InterPro"/>
</dbReference>
<dbReference type="PANTHER" id="PTHR31937:SF2">
    <property type="entry name" value="TRANSMEMBRANE PROTEIN 163"/>
    <property type="match status" value="1"/>
</dbReference>
<dbReference type="InterPro" id="IPR026765">
    <property type="entry name" value="Tmem163"/>
</dbReference>
<feature type="transmembrane region" description="Helical" evidence="11">
    <location>
        <begin position="82"/>
        <end position="102"/>
    </location>
</feature>
<comment type="subcellular location">
    <subcellularLocation>
        <location evidence="2">Cytoplasmic vesicle</location>
        <location evidence="2">Secretory vesicle</location>
        <location evidence="2">Synaptic vesicle membrane</location>
        <topology evidence="2">Multi-pass membrane protein</topology>
    </subcellularLocation>
    <subcellularLocation>
        <location evidence="1">Early endosome membrane</location>
    </subcellularLocation>
</comment>
<keyword evidence="8" id="KW-0770">Synapse</keyword>
<sequence>MIENPAAASPDNARLLRRGFALEWITLAWNVIGIVVLAFAALGARSVALAGFGLDSLIEIGASTVVIWELSGTGEDRRRKAMRLIGAAFVALALYLLVQSTWLLAAGHHAHHSAAGIAWTAVTAVVMFALAAGKARTGAALGNPVLETEGRVTFIDGLLATAVLLGLVMNAAWGLWWADPLAGYVIVYYGIKEARGALTH</sequence>
<keyword evidence="7 11" id="KW-1133">Transmembrane helix</keyword>
<evidence type="ECO:0000256" key="10">
    <source>
        <dbReference type="ARBA" id="ARBA00023329"/>
    </source>
</evidence>
<evidence type="ECO:0000256" key="4">
    <source>
        <dbReference type="ARBA" id="ARBA00022692"/>
    </source>
</evidence>
<feature type="domain" description="Cation efflux protein transmembrane" evidence="12">
    <location>
        <begin position="86"/>
        <end position="195"/>
    </location>
</feature>
<keyword evidence="14" id="KW-1185">Reference proteome</keyword>
<dbReference type="Pfam" id="PF01545">
    <property type="entry name" value="Cation_efflux"/>
    <property type="match status" value="1"/>
</dbReference>
<feature type="transmembrane region" description="Helical" evidence="11">
    <location>
        <begin position="154"/>
        <end position="176"/>
    </location>
</feature>
<reference evidence="13 14" key="1">
    <citation type="submission" date="2016-10" db="EMBL/GenBank/DDBJ databases">
        <authorList>
            <person name="de Groot N.N."/>
        </authorList>
    </citation>
    <scope>NUCLEOTIDE SEQUENCE [LARGE SCALE GENOMIC DNA]</scope>
    <source>
        <strain evidence="13 14">CGMCC 4.2023</strain>
    </source>
</reference>
<dbReference type="Proteomes" id="UP000236754">
    <property type="component" value="Unassembled WGS sequence"/>
</dbReference>
<evidence type="ECO:0000256" key="11">
    <source>
        <dbReference type="SAM" id="Phobius"/>
    </source>
</evidence>
<dbReference type="GO" id="GO:0008324">
    <property type="term" value="F:monoatomic cation transmembrane transporter activity"/>
    <property type="evidence" value="ECO:0007669"/>
    <property type="project" value="InterPro"/>
</dbReference>
<gene>
    <name evidence="13" type="ORF">SAMN05216223_12941</name>
</gene>
<evidence type="ECO:0000313" key="13">
    <source>
        <dbReference type="EMBL" id="SEG94101.1"/>
    </source>
</evidence>
<accession>A0A1H6EA02</accession>
<dbReference type="EMBL" id="FNVU01000029">
    <property type="protein sequence ID" value="SEG94101.1"/>
    <property type="molecule type" value="Genomic_DNA"/>
</dbReference>
<dbReference type="AlphaFoldDB" id="A0A1H6EA02"/>
<feature type="transmembrane region" description="Helical" evidence="11">
    <location>
        <begin position="114"/>
        <end position="133"/>
    </location>
</feature>
<dbReference type="SUPFAM" id="SSF161111">
    <property type="entry name" value="Cation efflux protein transmembrane domain-like"/>
    <property type="match status" value="1"/>
</dbReference>
<evidence type="ECO:0000256" key="2">
    <source>
        <dbReference type="ARBA" id="ARBA00004644"/>
    </source>
</evidence>
<proteinExistence type="inferred from homology"/>
<keyword evidence="10" id="KW-0968">Cytoplasmic vesicle</keyword>
<evidence type="ECO:0000256" key="1">
    <source>
        <dbReference type="ARBA" id="ARBA00004146"/>
    </source>
</evidence>